<dbReference type="GO" id="GO:0061630">
    <property type="term" value="F:ubiquitin protein ligase activity"/>
    <property type="evidence" value="ECO:0007669"/>
    <property type="project" value="TreeGrafter"/>
</dbReference>
<evidence type="ECO:0000256" key="1">
    <source>
        <dbReference type="ARBA" id="ARBA00004141"/>
    </source>
</evidence>
<evidence type="ECO:0000256" key="7">
    <source>
        <dbReference type="ARBA" id="ARBA00023136"/>
    </source>
</evidence>
<evidence type="ECO:0000259" key="10">
    <source>
        <dbReference type="PROSITE" id="PS50089"/>
    </source>
</evidence>
<dbReference type="SMART" id="SM00184">
    <property type="entry name" value="RING"/>
    <property type="match status" value="1"/>
</dbReference>
<keyword evidence="5" id="KW-0862">Zinc</keyword>
<sequence>MADNGAHAEAVLPHVTPDLSKMSEAERRRYLHEQMHEKHKGHEAMHAEMMMILMVSLVVAQALLLLWRTKHARSYQAATLCAMWLVPLIICLKMWWWRFLVVWFLFSLITGNVCYAAVQKPISMNTPRWVYKWFLFVYQSCYAAGVAGYFCILATFLGFNVLLGVRPDTALNFGTMILFYGLYFGVVGRDFSETCTDVMAASIGYYTPGGLPGRQLDENVCAICGNKINYSNETAVMEKRYSLTCGHTFHEFCIRGWYIIGKKQTCPYCKEKVDLKRLFNHSPWERTHIYYSGYLDFVRFLVAWLPIIFSIVQGVNWALGLE</sequence>
<name>A0A7J7JJD1_BUGNE</name>
<evidence type="ECO:0000256" key="6">
    <source>
        <dbReference type="ARBA" id="ARBA00022989"/>
    </source>
</evidence>
<dbReference type="PROSITE" id="PS50089">
    <property type="entry name" value="ZF_RING_2"/>
    <property type="match status" value="1"/>
</dbReference>
<protein>
    <submittedName>
        <fullName evidence="11">RNF121</fullName>
    </submittedName>
</protein>
<evidence type="ECO:0000256" key="2">
    <source>
        <dbReference type="ARBA" id="ARBA00022692"/>
    </source>
</evidence>
<evidence type="ECO:0000313" key="12">
    <source>
        <dbReference type="Proteomes" id="UP000593567"/>
    </source>
</evidence>
<dbReference type="Proteomes" id="UP000593567">
    <property type="component" value="Unassembled WGS sequence"/>
</dbReference>
<feature type="transmembrane region" description="Helical" evidence="9">
    <location>
        <begin position="74"/>
        <end position="95"/>
    </location>
</feature>
<keyword evidence="6 9" id="KW-1133">Transmembrane helix</keyword>
<dbReference type="OrthoDB" id="446635at2759"/>
<keyword evidence="3" id="KW-0479">Metal-binding</keyword>
<dbReference type="PANTHER" id="PTHR13407">
    <property type="entry name" value="RNF121 PROTEIN"/>
    <property type="match status" value="1"/>
</dbReference>
<dbReference type="GO" id="GO:0005789">
    <property type="term" value="C:endoplasmic reticulum membrane"/>
    <property type="evidence" value="ECO:0007669"/>
    <property type="project" value="TreeGrafter"/>
</dbReference>
<evidence type="ECO:0000256" key="4">
    <source>
        <dbReference type="ARBA" id="ARBA00022771"/>
    </source>
</evidence>
<feature type="transmembrane region" description="Helical" evidence="9">
    <location>
        <begin position="169"/>
        <end position="187"/>
    </location>
</feature>
<gene>
    <name evidence="11" type="ORF">EB796_016212</name>
</gene>
<dbReference type="PANTHER" id="PTHR13407:SF0">
    <property type="entry name" value="FI05221P"/>
    <property type="match status" value="1"/>
</dbReference>
<dbReference type="AlphaFoldDB" id="A0A7J7JJD1"/>
<dbReference type="InterPro" id="IPR001841">
    <property type="entry name" value="Znf_RING"/>
</dbReference>
<dbReference type="SUPFAM" id="SSF57850">
    <property type="entry name" value="RING/U-box"/>
    <property type="match status" value="1"/>
</dbReference>
<dbReference type="GO" id="GO:0000139">
    <property type="term" value="C:Golgi membrane"/>
    <property type="evidence" value="ECO:0007669"/>
    <property type="project" value="TreeGrafter"/>
</dbReference>
<keyword evidence="7 9" id="KW-0472">Membrane</keyword>
<feature type="domain" description="RING-type" evidence="10">
    <location>
        <begin position="221"/>
        <end position="270"/>
    </location>
</feature>
<dbReference type="GO" id="GO:0036503">
    <property type="term" value="P:ERAD pathway"/>
    <property type="evidence" value="ECO:0007669"/>
    <property type="project" value="TreeGrafter"/>
</dbReference>
<dbReference type="Pfam" id="PF13639">
    <property type="entry name" value="zf-RING_2"/>
    <property type="match status" value="1"/>
</dbReference>
<evidence type="ECO:0000256" key="9">
    <source>
        <dbReference type="SAM" id="Phobius"/>
    </source>
</evidence>
<dbReference type="InterPro" id="IPR013083">
    <property type="entry name" value="Znf_RING/FYVE/PHD"/>
</dbReference>
<dbReference type="GO" id="GO:0008270">
    <property type="term" value="F:zinc ion binding"/>
    <property type="evidence" value="ECO:0007669"/>
    <property type="project" value="UniProtKB-KW"/>
</dbReference>
<feature type="transmembrane region" description="Helical" evidence="9">
    <location>
        <begin position="297"/>
        <end position="319"/>
    </location>
</feature>
<dbReference type="EMBL" id="VXIV02002455">
    <property type="protein sequence ID" value="KAF6025488.1"/>
    <property type="molecule type" value="Genomic_DNA"/>
</dbReference>
<accession>A0A7J7JJD1</accession>
<dbReference type="InterPro" id="IPR040176">
    <property type="entry name" value="RNF121/RNF175"/>
</dbReference>
<keyword evidence="12" id="KW-1185">Reference proteome</keyword>
<proteinExistence type="predicted"/>
<evidence type="ECO:0000256" key="5">
    <source>
        <dbReference type="ARBA" id="ARBA00022833"/>
    </source>
</evidence>
<feature type="transmembrane region" description="Helical" evidence="9">
    <location>
        <begin position="101"/>
        <end position="118"/>
    </location>
</feature>
<keyword evidence="2 9" id="KW-0812">Transmembrane</keyword>
<evidence type="ECO:0000256" key="3">
    <source>
        <dbReference type="ARBA" id="ARBA00022723"/>
    </source>
</evidence>
<reference evidence="11" key="1">
    <citation type="submission" date="2020-06" db="EMBL/GenBank/DDBJ databases">
        <title>Draft genome of Bugula neritina, a colonial animal packing powerful symbionts and potential medicines.</title>
        <authorList>
            <person name="Rayko M."/>
        </authorList>
    </citation>
    <scope>NUCLEOTIDE SEQUENCE [LARGE SCALE GENOMIC DNA]</scope>
    <source>
        <strain evidence="11">Kwan_BN1</strain>
    </source>
</reference>
<evidence type="ECO:0000256" key="8">
    <source>
        <dbReference type="PROSITE-ProRule" id="PRU00175"/>
    </source>
</evidence>
<organism evidence="11 12">
    <name type="scientific">Bugula neritina</name>
    <name type="common">Brown bryozoan</name>
    <name type="synonym">Sertularia neritina</name>
    <dbReference type="NCBI Taxonomy" id="10212"/>
    <lineage>
        <taxon>Eukaryota</taxon>
        <taxon>Metazoa</taxon>
        <taxon>Spiralia</taxon>
        <taxon>Lophotrochozoa</taxon>
        <taxon>Bryozoa</taxon>
        <taxon>Gymnolaemata</taxon>
        <taxon>Cheilostomatida</taxon>
        <taxon>Flustrina</taxon>
        <taxon>Buguloidea</taxon>
        <taxon>Bugulidae</taxon>
        <taxon>Bugula</taxon>
    </lineage>
</organism>
<feature type="transmembrane region" description="Helical" evidence="9">
    <location>
        <begin position="130"/>
        <end position="157"/>
    </location>
</feature>
<comment type="subcellular location">
    <subcellularLocation>
        <location evidence="1">Membrane</location>
        <topology evidence="1">Multi-pass membrane protein</topology>
    </subcellularLocation>
</comment>
<dbReference type="CDD" id="cd16475">
    <property type="entry name" value="RING-H2_RNF121-like"/>
    <property type="match status" value="1"/>
</dbReference>
<keyword evidence="4 8" id="KW-0863">Zinc-finger</keyword>
<dbReference type="Gene3D" id="3.30.40.10">
    <property type="entry name" value="Zinc/RING finger domain, C3HC4 (zinc finger)"/>
    <property type="match status" value="1"/>
</dbReference>
<evidence type="ECO:0000313" key="11">
    <source>
        <dbReference type="EMBL" id="KAF6025488.1"/>
    </source>
</evidence>
<feature type="transmembrane region" description="Helical" evidence="9">
    <location>
        <begin position="49"/>
        <end position="67"/>
    </location>
</feature>
<comment type="caution">
    <text evidence="11">The sequence shown here is derived from an EMBL/GenBank/DDBJ whole genome shotgun (WGS) entry which is preliminary data.</text>
</comment>